<evidence type="ECO:0000313" key="2">
    <source>
        <dbReference type="EMBL" id="MCO5959913.1"/>
    </source>
</evidence>
<dbReference type="GO" id="GO:0005737">
    <property type="term" value="C:cytoplasm"/>
    <property type="evidence" value="ECO:0007669"/>
    <property type="project" value="TreeGrafter"/>
</dbReference>
<dbReference type="AlphaFoldDB" id="A0AAJ1C2Z5"/>
<feature type="domain" description="Calcineurin-like phosphoesterase" evidence="1">
    <location>
        <begin position="11"/>
        <end position="90"/>
    </location>
</feature>
<dbReference type="InterPro" id="IPR004843">
    <property type="entry name" value="Calcineurin-like_PHP"/>
</dbReference>
<dbReference type="Pfam" id="PF00149">
    <property type="entry name" value="Metallophos"/>
    <property type="match status" value="1"/>
</dbReference>
<sequence length="94" mass="10338">MTTTESLSSEIYAIADIHGRADLLEAMLGYIAAASDDHQSKPVVIFLGDLIDRGPDSPKVLDQVCSTLDLYPGSRLVLGNHDFYLRELLRGTHH</sequence>
<dbReference type="InterPro" id="IPR006186">
    <property type="entry name" value="Ser/Thr-sp_prot-phosphatase"/>
</dbReference>
<dbReference type="PRINTS" id="PR00114">
    <property type="entry name" value="STPHPHTASE"/>
</dbReference>
<dbReference type="PANTHER" id="PTHR42850:SF4">
    <property type="entry name" value="ZINC-DEPENDENT ENDOPOLYPHOSPHATASE"/>
    <property type="match status" value="1"/>
</dbReference>
<dbReference type="EMBL" id="JAMXLX010000013">
    <property type="protein sequence ID" value="MCO5959913.1"/>
    <property type="molecule type" value="Genomic_DNA"/>
</dbReference>
<dbReference type="Gene3D" id="3.60.21.10">
    <property type="match status" value="1"/>
</dbReference>
<dbReference type="SUPFAM" id="SSF56300">
    <property type="entry name" value="Metallo-dependent phosphatases"/>
    <property type="match status" value="1"/>
</dbReference>
<dbReference type="PANTHER" id="PTHR42850">
    <property type="entry name" value="METALLOPHOSPHOESTERASE"/>
    <property type="match status" value="1"/>
</dbReference>
<reference evidence="2" key="1">
    <citation type="submission" date="2022-06" db="EMBL/GenBank/DDBJ databases">
        <authorList>
            <person name="Sun Q."/>
        </authorList>
    </citation>
    <scope>NUCLEOTIDE SEQUENCE</scope>
    <source>
        <strain evidence="2">S101</strain>
    </source>
</reference>
<accession>A0AAJ1C2Z5</accession>
<dbReference type="InterPro" id="IPR050126">
    <property type="entry name" value="Ap4A_hydrolase"/>
</dbReference>
<evidence type="ECO:0000313" key="3">
    <source>
        <dbReference type="Proteomes" id="UP001155380"/>
    </source>
</evidence>
<protein>
    <submittedName>
        <fullName evidence="2">Metallophosphoesterase</fullName>
    </submittedName>
</protein>
<dbReference type="GO" id="GO:0008803">
    <property type="term" value="F:bis(5'-nucleosyl)-tetraphosphatase (symmetrical) activity"/>
    <property type="evidence" value="ECO:0007669"/>
    <property type="project" value="TreeGrafter"/>
</dbReference>
<comment type="caution">
    <text evidence="2">The sequence shown here is derived from an EMBL/GenBank/DDBJ whole genome shotgun (WGS) entry which is preliminary data.</text>
</comment>
<gene>
    <name evidence="2" type="ORF">NBH21_24410</name>
</gene>
<dbReference type="RefSeq" id="WP_250913210.1">
    <property type="nucleotide sequence ID" value="NZ_JAMXLX010000013.1"/>
</dbReference>
<name>A0AAJ1C2Z5_9HYPH</name>
<dbReference type="Proteomes" id="UP001155380">
    <property type="component" value="Unassembled WGS sequence"/>
</dbReference>
<dbReference type="GO" id="GO:0016791">
    <property type="term" value="F:phosphatase activity"/>
    <property type="evidence" value="ECO:0007669"/>
    <property type="project" value="TreeGrafter"/>
</dbReference>
<dbReference type="GO" id="GO:0110154">
    <property type="term" value="P:RNA decapping"/>
    <property type="evidence" value="ECO:0007669"/>
    <property type="project" value="TreeGrafter"/>
</dbReference>
<organism evidence="2 3">
    <name type="scientific">Ciceribacter sichuanensis</name>
    <dbReference type="NCBI Taxonomy" id="2949647"/>
    <lineage>
        <taxon>Bacteria</taxon>
        <taxon>Pseudomonadati</taxon>
        <taxon>Pseudomonadota</taxon>
        <taxon>Alphaproteobacteria</taxon>
        <taxon>Hyphomicrobiales</taxon>
        <taxon>Rhizobiaceae</taxon>
        <taxon>Ciceribacter</taxon>
    </lineage>
</organism>
<dbReference type="InterPro" id="IPR029052">
    <property type="entry name" value="Metallo-depent_PP-like"/>
</dbReference>
<proteinExistence type="predicted"/>
<evidence type="ECO:0000259" key="1">
    <source>
        <dbReference type="Pfam" id="PF00149"/>
    </source>
</evidence>